<accession>A0A9D5CR29</accession>
<dbReference type="PROSITE" id="PS00107">
    <property type="entry name" value="PROTEIN_KINASE_ATP"/>
    <property type="match status" value="1"/>
</dbReference>
<evidence type="ECO:0000256" key="17">
    <source>
        <dbReference type="ARBA" id="ARBA00022989"/>
    </source>
</evidence>
<comment type="caution">
    <text evidence="30">The sequence shown here is derived from an EMBL/GenBank/DDBJ whole genome shotgun (WGS) entry which is preliminary data.</text>
</comment>
<keyword evidence="17 27" id="KW-1133">Transmembrane helix</keyword>
<feature type="binding site" evidence="26">
    <location>
        <position position="817"/>
    </location>
    <ligand>
        <name>ATP</name>
        <dbReference type="ChEBI" id="CHEBI:30616"/>
    </ligand>
</feature>
<feature type="domain" description="Protein kinase" evidence="29">
    <location>
        <begin position="788"/>
        <end position="1095"/>
    </location>
</feature>
<evidence type="ECO:0000313" key="31">
    <source>
        <dbReference type="Proteomes" id="UP001085076"/>
    </source>
</evidence>
<evidence type="ECO:0000256" key="3">
    <source>
        <dbReference type="ARBA" id="ARBA00004479"/>
    </source>
</evidence>
<evidence type="ECO:0000256" key="6">
    <source>
        <dbReference type="ARBA" id="ARBA00022475"/>
    </source>
</evidence>
<evidence type="ECO:0000256" key="20">
    <source>
        <dbReference type="ARBA" id="ARBA00023180"/>
    </source>
</evidence>
<reference evidence="30" key="1">
    <citation type="submission" date="2021-03" db="EMBL/GenBank/DDBJ databases">
        <authorList>
            <person name="Li Z."/>
            <person name="Yang C."/>
        </authorList>
    </citation>
    <scope>NUCLEOTIDE SEQUENCE</scope>
    <source>
        <strain evidence="30">Dzin_1.0</strain>
        <tissue evidence="30">Leaf</tissue>
    </source>
</reference>
<dbReference type="InterPro" id="IPR032675">
    <property type="entry name" value="LRR_dom_sf"/>
</dbReference>
<dbReference type="FunFam" id="3.80.10.10:FF:000288">
    <property type="entry name" value="LRR receptor-like serine/threonine-protein kinase EFR"/>
    <property type="match status" value="1"/>
</dbReference>
<feature type="transmembrane region" description="Helical" evidence="27">
    <location>
        <begin position="730"/>
        <end position="752"/>
    </location>
</feature>
<dbReference type="FunFam" id="3.80.10.10:FF:000676">
    <property type="entry name" value="LRR receptor-like serine/threonine-protein kinase FLS2"/>
    <property type="match status" value="1"/>
</dbReference>
<keyword evidence="11 27" id="KW-0812">Transmembrane</keyword>
<evidence type="ECO:0000256" key="13">
    <source>
        <dbReference type="ARBA" id="ARBA00022737"/>
    </source>
</evidence>
<keyword evidence="15" id="KW-0418">Kinase</keyword>
<dbReference type="Gene3D" id="3.30.200.20">
    <property type="entry name" value="Phosphorylase Kinase, domain 1"/>
    <property type="match status" value="1"/>
</dbReference>
<dbReference type="Pfam" id="PF00560">
    <property type="entry name" value="LRR_1"/>
    <property type="match status" value="11"/>
</dbReference>
<dbReference type="CDD" id="cd14066">
    <property type="entry name" value="STKc_IRAK"/>
    <property type="match status" value="1"/>
</dbReference>
<evidence type="ECO:0000256" key="5">
    <source>
        <dbReference type="ARBA" id="ARBA00012513"/>
    </source>
</evidence>
<comment type="catalytic activity">
    <reaction evidence="21">
        <text>L-threonyl-[protein] + ATP = O-phospho-L-threonyl-[protein] + ADP + H(+)</text>
        <dbReference type="Rhea" id="RHEA:46608"/>
        <dbReference type="Rhea" id="RHEA-COMP:11060"/>
        <dbReference type="Rhea" id="RHEA-COMP:11605"/>
        <dbReference type="ChEBI" id="CHEBI:15378"/>
        <dbReference type="ChEBI" id="CHEBI:30013"/>
        <dbReference type="ChEBI" id="CHEBI:30616"/>
        <dbReference type="ChEBI" id="CHEBI:61977"/>
        <dbReference type="ChEBI" id="CHEBI:456216"/>
        <dbReference type="EC" id="2.7.11.1"/>
    </reaction>
</comment>
<reference evidence="30" key="2">
    <citation type="journal article" date="2022" name="Hortic Res">
        <title>The genome of Dioscorea zingiberensis sheds light on the biosynthesis, origin and evolution of the medicinally important diosgenin saponins.</title>
        <authorList>
            <person name="Li Y."/>
            <person name="Tan C."/>
            <person name="Li Z."/>
            <person name="Guo J."/>
            <person name="Li S."/>
            <person name="Chen X."/>
            <person name="Wang C."/>
            <person name="Dai X."/>
            <person name="Yang H."/>
            <person name="Song W."/>
            <person name="Hou L."/>
            <person name="Xu J."/>
            <person name="Tong Z."/>
            <person name="Xu A."/>
            <person name="Yuan X."/>
            <person name="Wang W."/>
            <person name="Yang Q."/>
            <person name="Chen L."/>
            <person name="Sun Z."/>
            <person name="Wang K."/>
            <person name="Pan B."/>
            <person name="Chen J."/>
            <person name="Bao Y."/>
            <person name="Liu F."/>
            <person name="Qi X."/>
            <person name="Gang D.R."/>
            <person name="Wen J."/>
            <person name="Li J."/>
        </authorList>
    </citation>
    <scope>NUCLEOTIDE SEQUENCE</scope>
    <source>
        <strain evidence="30">Dzin_1.0</strain>
    </source>
</reference>
<evidence type="ECO:0000256" key="28">
    <source>
        <dbReference type="SAM" id="SignalP"/>
    </source>
</evidence>
<evidence type="ECO:0000256" key="26">
    <source>
        <dbReference type="PROSITE-ProRule" id="PRU10141"/>
    </source>
</evidence>
<feature type="signal peptide" evidence="28">
    <location>
        <begin position="1"/>
        <end position="29"/>
    </location>
</feature>
<evidence type="ECO:0000256" key="16">
    <source>
        <dbReference type="ARBA" id="ARBA00022840"/>
    </source>
</evidence>
<sequence>MAAHYVQPADPTDLSVLLLLLLLLSDANARVIYKGKVVTISNPIYAILKSTIQQQRLFLDQSHSHGAVNVANSRCSYFLISLLVLIPLLLIHLIILLPQYETTSNLEKQMEEYNALVSFKKGITSDPAGVLSSWNATIHHCQWQGVTCSSEQGQKQVISLRLSSQSLIGSLSPHLGNITHLQELNLGHNALHGTIPPELGKLQSLSILNLSDNYFTGRIPPNISNCKGLTYLDFGNNAFQGHIPNEIGSLSKLHTLYLLMNNLTGFIPPSIGNLSSLVTLAIGRNTLTGTLPDTISSIPGLQFLQVAENQLSGTIPPSIYNLSTLTFIAMATNALRGSLPPNLGLTLPRLETLYLGDNLITGSIPESLTNMSLLANLDLAYNMFTGSVPLGIGRLSRLLWFNLEGNQLGHGQANGLDFINSLSNCTGLETLDIDGNMFEGKLPVSVANLSTRLSILILGSNKIHGNIHEGISNLVGLTMLRLENNSLTGSLPGTIGRLENLQLLSVSSNKLSGPIPSSIGNLTRISDMHLDDNLLQGSVPSTLGNCKRLQFLNLSQNELNGSIPAQVITGITSLQKFLGLAGNSFTGSLPGEVGKLKNLGTMDISRNRLSGELPEELGGCESMEYLYMQGNTFQGVIPTTLINLKAIQHLDLSMNNLSGGIPDYLGNLTSLAYLNLSSNNFEGSVPQHGVFRNASAISVHGNDKLCGGAVFLQLPACPIETSSKRLGTSIIIAICVASGLLLVLVPCLFLAIQLRKRFRKVPPEVITSLDDNYMTISYKRLFDATDGFSVANMIGEGSYGSVYKGILDSQGTMVAVKVLNLERHGAPTSFLTECEALRYVRHRNLLKILTACSSIDFNGNEFKALVYEFMSKGSLEEWLHPDIEKQQNCRVLSIVDRLNISIDVASALGYLHYECQTPIVHCDLKPSNILLDDDMTAHVGDFGLAKILSGNTEDQEQTDTVGVRGSIGYVPPEYGVGCDVSVKGDVYSYGILLLEMFTGKRPTDNMFKEGTSLHSMARNAYPETVMQVVDPQLLLIQGKETSGGKLQHGSNSNIIEECLVSITGIALSCTAESPNERMEMRDVVKKIQDIRAKFLTGDGESFLTSFPCGQG</sequence>
<dbReference type="InterPro" id="IPR017441">
    <property type="entry name" value="Protein_kinase_ATP_BS"/>
</dbReference>
<evidence type="ECO:0000256" key="2">
    <source>
        <dbReference type="ARBA" id="ARBA00004389"/>
    </source>
</evidence>
<dbReference type="SUPFAM" id="SSF52058">
    <property type="entry name" value="L domain-like"/>
    <property type="match status" value="2"/>
</dbReference>
<dbReference type="GO" id="GO:0004674">
    <property type="term" value="F:protein serine/threonine kinase activity"/>
    <property type="evidence" value="ECO:0007669"/>
    <property type="project" value="UniProtKB-KW"/>
</dbReference>
<keyword evidence="13" id="KW-0677">Repeat</keyword>
<dbReference type="Gene3D" id="3.80.10.10">
    <property type="entry name" value="Ribonuclease Inhibitor"/>
    <property type="match status" value="4"/>
</dbReference>
<evidence type="ECO:0000256" key="27">
    <source>
        <dbReference type="SAM" id="Phobius"/>
    </source>
</evidence>
<keyword evidence="12 28" id="KW-0732">Signal</keyword>
<dbReference type="SMART" id="SM00220">
    <property type="entry name" value="S_TKc"/>
    <property type="match status" value="1"/>
</dbReference>
<dbReference type="GO" id="GO:0051707">
    <property type="term" value="P:response to other organism"/>
    <property type="evidence" value="ECO:0007669"/>
    <property type="project" value="UniProtKB-ARBA"/>
</dbReference>
<keyword evidence="20" id="KW-0325">Glycoprotein</keyword>
<keyword evidence="10" id="KW-0808">Transferase</keyword>
<evidence type="ECO:0000256" key="4">
    <source>
        <dbReference type="ARBA" id="ARBA00008684"/>
    </source>
</evidence>
<evidence type="ECO:0000256" key="7">
    <source>
        <dbReference type="ARBA" id="ARBA00022527"/>
    </source>
</evidence>
<gene>
    <name evidence="30" type="ORF">J5N97_013003</name>
</gene>
<dbReference type="InterPro" id="IPR001245">
    <property type="entry name" value="Ser-Thr/Tyr_kinase_cat_dom"/>
</dbReference>
<comment type="function">
    <text evidence="24">The processed protein kinase Xa21 chain released by protein cleavage after X.oryzae pv. oryzae protein Ax21 detection translocates into the nucleus where it can bind and regulate WRKY62, a transcription factor. Confers resistance to the bacterial pathogen X.oryzae pv. oryzae (Xoo).</text>
</comment>
<dbReference type="EC" id="2.7.11.1" evidence="5"/>
<evidence type="ECO:0000256" key="24">
    <source>
        <dbReference type="ARBA" id="ARBA00056628"/>
    </source>
</evidence>
<keyword evidence="9" id="KW-0433">Leucine-rich repeat</keyword>
<feature type="chain" id="PRO_5038846590" description="Receptor kinase-like protein Xa21" evidence="28">
    <location>
        <begin position="30"/>
        <end position="1111"/>
    </location>
</feature>
<feature type="transmembrane region" description="Helical" evidence="27">
    <location>
        <begin position="77"/>
        <end position="97"/>
    </location>
</feature>
<dbReference type="GO" id="GO:0005524">
    <property type="term" value="F:ATP binding"/>
    <property type="evidence" value="ECO:0007669"/>
    <property type="project" value="UniProtKB-UniRule"/>
</dbReference>
<keyword evidence="18 27" id="KW-0472">Membrane</keyword>
<keyword evidence="31" id="KW-1185">Reference proteome</keyword>
<dbReference type="AlphaFoldDB" id="A0A9D5CR29"/>
<dbReference type="GO" id="GO:0009791">
    <property type="term" value="P:post-embryonic development"/>
    <property type="evidence" value="ECO:0007669"/>
    <property type="project" value="UniProtKB-ARBA"/>
</dbReference>
<evidence type="ECO:0000256" key="23">
    <source>
        <dbReference type="ARBA" id="ARBA00054320"/>
    </source>
</evidence>
<evidence type="ECO:0000256" key="18">
    <source>
        <dbReference type="ARBA" id="ARBA00023136"/>
    </source>
</evidence>
<dbReference type="InterPro" id="IPR013210">
    <property type="entry name" value="LRR_N_plant-typ"/>
</dbReference>
<dbReference type="GO" id="GO:0006952">
    <property type="term" value="P:defense response"/>
    <property type="evidence" value="ECO:0007669"/>
    <property type="project" value="UniProtKB-ARBA"/>
</dbReference>
<dbReference type="InterPro" id="IPR000719">
    <property type="entry name" value="Prot_kinase_dom"/>
</dbReference>
<dbReference type="GO" id="GO:0005886">
    <property type="term" value="C:plasma membrane"/>
    <property type="evidence" value="ECO:0007669"/>
    <property type="project" value="UniProtKB-SubCell"/>
</dbReference>
<dbReference type="PROSITE" id="PS50011">
    <property type="entry name" value="PROTEIN_KINASE_DOM"/>
    <property type="match status" value="1"/>
</dbReference>
<evidence type="ECO:0000256" key="11">
    <source>
        <dbReference type="ARBA" id="ARBA00022692"/>
    </source>
</evidence>
<keyword evidence="19" id="KW-0675">Receptor</keyword>
<name>A0A9D5CR29_9LILI</name>
<comment type="subcellular location">
    <subcellularLocation>
        <location evidence="1">Cell membrane</location>
        <topology evidence="1">Single-pass membrane protein</topology>
    </subcellularLocation>
    <subcellularLocation>
        <location evidence="2">Endoplasmic reticulum membrane</location>
        <topology evidence="2">Single-pass membrane protein</topology>
    </subcellularLocation>
    <subcellularLocation>
        <location evidence="3">Membrane</location>
        <topology evidence="3">Single-pass type I membrane protein</topology>
    </subcellularLocation>
</comment>
<dbReference type="Pfam" id="PF07714">
    <property type="entry name" value="PK_Tyr_Ser-Thr"/>
    <property type="match status" value="1"/>
</dbReference>
<organism evidence="30 31">
    <name type="scientific">Dioscorea zingiberensis</name>
    <dbReference type="NCBI Taxonomy" id="325984"/>
    <lineage>
        <taxon>Eukaryota</taxon>
        <taxon>Viridiplantae</taxon>
        <taxon>Streptophyta</taxon>
        <taxon>Embryophyta</taxon>
        <taxon>Tracheophyta</taxon>
        <taxon>Spermatophyta</taxon>
        <taxon>Magnoliopsida</taxon>
        <taxon>Liliopsida</taxon>
        <taxon>Dioscoreales</taxon>
        <taxon>Dioscoreaceae</taxon>
        <taxon>Dioscorea</taxon>
    </lineage>
</organism>
<dbReference type="FunFam" id="3.30.200.20:FF:000432">
    <property type="entry name" value="LRR receptor-like serine/threonine-protein kinase EFR"/>
    <property type="match status" value="1"/>
</dbReference>
<evidence type="ECO:0000313" key="30">
    <source>
        <dbReference type="EMBL" id="KAJ0977529.1"/>
    </source>
</evidence>
<comment type="similarity">
    <text evidence="4">Belongs to the protein kinase superfamily. Ser/Thr protein kinase family.</text>
</comment>
<dbReference type="PANTHER" id="PTHR27008">
    <property type="entry name" value="OS04G0122200 PROTEIN"/>
    <property type="match status" value="1"/>
</dbReference>
<evidence type="ECO:0000259" key="29">
    <source>
        <dbReference type="PROSITE" id="PS50011"/>
    </source>
</evidence>
<comment type="catalytic activity">
    <reaction evidence="22">
        <text>L-seryl-[protein] + ATP = O-phospho-L-seryl-[protein] + ADP + H(+)</text>
        <dbReference type="Rhea" id="RHEA:17989"/>
        <dbReference type="Rhea" id="RHEA-COMP:9863"/>
        <dbReference type="Rhea" id="RHEA-COMP:11604"/>
        <dbReference type="ChEBI" id="CHEBI:15378"/>
        <dbReference type="ChEBI" id="CHEBI:29999"/>
        <dbReference type="ChEBI" id="CHEBI:30616"/>
        <dbReference type="ChEBI" id="CHEBI:83421"/>
        <dbReference type="ChEBI" id="CHEBI:456216"/>
        <dbReference type="EC" id="2.7.11.1"/>
    </reaction>
</comment>
<dbReference type="InterPro" id="IPR008271">
    <property type="entry name" value="Ser/Thr_kinase_AS"/>
</dbReference>
<dbReference type="PROSITE" id="PS00108">
    <property type="entry name" value="PROTEIN_KINASE_ST"/>
    <property type="match status" value="1"/>
</dbReference>
<evidence type="ECO:0000256" key="25">
    <source>
        <dbReference type="ARBA" id="ARBA00072040"/>
    </source>
</evidence>
<evidence type="ECO:0000256" key="22">
    <source>
        <dbReference type="ARBA" id="ARBA00048679"/>
    </source>
</evidence>
<dbReference type="EMBL" id="JAGGNH010000003">
    <property type="protein sequence ID" value="KAJ0977529.1"/>
    <property type="molecule type" value="Genomic_DNA"/>
</dbReference>
<dbReference type="InterPro" id="IPR051809">
    <property type="entry name" value="Plant_receptor-like_S/T_kinase"/>
</dbReference>
<keyword evidence="8" id="KW-0597">Phosphoprotein</keyword>
<protein>
    <recommendedName>
        <fullName evidence="25">Receptor kinase-like protein Xa21</fullName>
        <ecNumber evidence="5">2.7.11.1</ecNumber>
    </recommendedName>
</protein>
<evidence type="ECO:0000256" key="1">
    <source>
        <dbReference type="ARBA" id="ARBA00004162"/>
    </source>
</evidence>
<evidence type="ECO:0000256" key="10">
    <source>
        <dbReference type="ARBA" id="ARBA00022679"/>
    </source>
</evidence>
<dbReference type="InterPro" id="IPR011009">
    <property type="entry name" value="Kinase-like_dom_sf"/>
</dbReference>
<dbReference type="InterPro" id="IPR001611">
    <property type="entry name" value="Leu-rich_rpt"/>
</dbReference>
<comment type="function">
    <text evidence="23">Receptor kinase that detects X.oryzae pv. oryzae protein Ax21 to promote innate immunity. Following X.oryzae pv. oryzae protein Ax21 detection, undergoes cleavage, releasing the processed protein kinase Xa21 chain.</text>
</comment>
<dbReference type="GO" id="GO:0005789">
    <property type="term" value="C:endoplasmic reticulum membrane"/>
    <property type="evidence" value="ECO:0007669"/>
    <property type="project" value="UniProtKB-SubCell"/>
</dbReference>
<proteinExistence type="inferred from homology"/>
<dbReference type="PANTHER" id="PTHR27008:SF513">
    <property type="entry name" value="PROTEIN KINASE DOMAIN-CONTAINING PROTEIN"/>
    <property type="match status" value="1"/>
</dbReference>
<keyword evidence="6" id="KW-1003">Cell membrane</keyword>
<evidence type="ECO:0000256" key="9">
    <source>
        <dbReference type="ARBA" id="ARBA00022614"/>
    </source>
</evidence>
<dbReference type="OrthoDB" id="676979at2759"/>
<dbReference type="FunFam" id="1.10.510.10:FF:000358">
    <property type="entry name" value="Putative leucine-rich repeat receptor-like serine/threonine-protein kinase"/>
    <property type="match status" value="1"/>
</dbReference>
<dbReference type="SMART" id="SM00369">
    <property type="entry name" value="LRR_TYP"/>
    <property type="match status" value="9"/>
</dbReference>
<dbReference type="InterPro" id="IPR003591">
    <property type="entry name" value="Leu-rich_rpt_typical-subtyp"/>
</dbReference>
<evidence type="ECO:0000256" key="12">
    <source>
        <dbReference type="ARBA" id="ARBA00022729"/>
    </source>
</evidence>
<evidence type="ECO:0000256" key="14">
    <source>
        <dbReference type="ARBA" id="ARBA00022741"/>
    </source>
</evidence>
<dbReference type="Proteomes" id="UP001085076">
    <property type="component" value="Miscellaneous, Linkage group lg03"/>
</dbReference>
<keyword evidence="7" id="KW-0723">Serine/threonine-protein kinase</keyword>
<dbReference type="Gene3D" id="1.10.510.10">
    <property type="entry name" value="Transferase(Phosphotransferase) domain 1"/>
    <property type="match status" value="1"/>
</dbReference>
<keyword evidence="14 26" id="KW-0547">Nucleotide-binding</keyword>
<dbReference type="SUPFAM" id="SSF56112">
    <property type="entry name" value="Protein kinase-like (PK-like)"/>
    <property type="match status" value="1"/>
</dbReference>
<evidence type="ECO:0000256" key="8">
    <source>
        <dbReference type="ARBA" id="ARBA00022553"/>
    </source>
</evidence>
<dbReference type="Pfam" id="PF08263">
    <property type="entry name" value="LRRNT_2"/>
    <property type="match status" value="1"/>
</dbReference>
<evidence type="ECO:0000256" key="19">
    <source>
        <dbReference type="ARBA" id="ARBA00023170"/>
    </source>
</evidence>
<keyword evidence="16 26" id="KW-0067">ATP-binding</keyword>
<evidence type="ECO:0000256" key="15">
    <source>
        <dbReference type="ARBA" id="ARBA00022777"/>
    </source>
</evidence>
<evidence type="ECO:0000256" key="21">
    <source>
        <dbReference type="ARBA" id="ARBA00047899"/>
    </source>
</evidence>
<dbReference type="FunFam" id="3.80.10.10:FF:000453">
    <property type="entry name" value="Leucine-rich receptor-like protein kinase family protein"/>
    <property type="match status" value="1"/>
</dbReference>